<feature type="domain" description="MazG C-terminal" evidence="1">
    <location>
        <begin position="3"/>
        <end position="187"/>
    </location>
</feature>
<dbReference type="InterPro" id="IPR041407">
    <property type="entry name" value="MazG_C"/>
</dbReference>
<reference evidence="2" key="1">
    <citation type="submission" date="2020-06" db="EMBL/GenBank/DDBJ databases">
        <authorList>
            <person name="Dong N."/>
        </authorList>
    </citation>
    <scope>NUCLEOTIDE SEQUENCE</scope>
    <source>
        <strain evidence="2">R655-4</strain>
    </source>
</reference>
<gene>
    <name evidence="2" type="ORF">HX001_07230</name>
</gene>
<protein>
    <submittedName>
        <fullName evidence="2">Nucleotide pyrophosphohydrolase</fullName>
    </submittedName>
</protein>
<evidence type="ECO:0000259" key="1">
    <source>
        <dbReference type="Pfam" id="PF18722"/>
    </source>
</evidence>
<comment type="caution">
    <text evidence="2">The sequence shown here is derived from an EMBL/GenBank/DDBJ whole genome shotgun (WGS) entry which is preliminary data.</text>
</comment>
<reference evidence="2" key="2">
    <citation type="journal article" date="2022" name="Sci. Total Environ.">
        <title>Prevalence, transmission, and molecular epidemiology of tet(X)-positive bacteria among humans, animals, and environmental niches in China: An epidemiological, and genomic-based study.</title>
        <authorList>
            <person name="Dong N."/>
            <person name="Zeng Y."/>
            <person name="Cai C."/>
            <person name="Sun C."/>
            <person name="Lu J."/>
            <person name="Liu C."/>
            <person name="Zhou H."/>
            <person name="Sun Q."/>
            <person name="Shu L."/>
            <person name="Wang H."/>
            <person name="Wang Y."/>
            <person name="Wang S."/>
            <person name="Wu C."/>
            <person name="Chan E.W."/>
            <person name="Chen G."/>
            <person name="Shen Z."/>
            <person name="Chen S."/>
            <person name="Zhang R."/>
        </authorList>
    </citation>
    <scope>NUCLEOTIDE SEQUENCE</scope>
    <source>
        <strain evidence="2">R655-4</strain>
    </source>
</reference>
<dbReference type="AlphaFoldDB" id="A0AAJ1QDX7"/>
<accession>A0AAJ1QDX7</accession>
<dbReference type="Pfam" id="PF18722">
    <property type="entry name" value="MazG_C"/>
    <property type="match status" value="1"/>
</dbReference>
<organism evidence="2 3">
    <name type="scientific">Empedobacter brevis</name>
    <dbReference type="NCBI Taxonomy" id="247"/>
    <lineage>
        <taxon>Bacteria</taxon>
        <taxon>Pseudomonadati</taxon>
        <taxon>Bacteroidota</taxon>
        <taxon>Flavobacteriia</taxon>
        <taxon>Flavobacteriales</taxon>
        <taxon>Weeksellaceae</taxon>
        <taxon>Empedobacter</taxon>
    </lineage>
</organism>
<name>A0AAJ1QDX7_9FLAO</name>
<dbReference type="RefSeq" id="WP_286492579.1">
    <property type="nucleotide sequence ID" value="NZ_JACAGJ010000003.1"/>
</dbReference>
<sequence>MVNKHQNNIIHTEQLPQNFEVKFEEIYDAHFSRVKVTLNNEQAGDVIDDNSFIDDGYRYHDIFHYTFATLLDWSPCTRSMLKRKRKSDSELDRIEDGARAAITEECISLMIFNDAKINNYYLDKSSINPFLLDTIKIMTENLEVSNKSKEEWNYAILKSYEMFRLLYNNKGGIVYFDTDKKEITYKNLLN</sequence>
<evidence type="ECO:0000313" key="2">
    <source>
        <dbReference type="EMBL" id="MDM1072284.1"/>
    </source>
</evidence>
<dbReference type="EMBL" id="JACAGJ010000003">
    <property type="protein sequence ID" value="MDM1072284.1"/>
    <property type="molecule type" value="Genomic_DNA"/>
</dbReference>
<dbReference type="Proteomes" id="UP001170959">
    <property type="component" value="Unassembled WGS sequence"/>
</dbReference>
<evidence type="ECO:0000313" key="3">
    <source>
        <dbReference type="Proteomes" id="UP001170959"/>
    </source>
</evidence>
<proteinExistence type="predicted"/>